<keyword evidence="12" id="KW-1185">Reference proteome</keyword>
<keyword evidence="3" id="KW-1003">Cell membrane</keyword>
<dbReference type="Proteomes" id="UP000304880">
    <property type="component" value="Unassembled WGS sequence"/>
</dbReference>
<dbReference type="InterPro" id="IPR003362">
    <property type="entry name" value="Bact_transf"/>
</dbReference>
<dbReference type="Pfam" id="PF02397">
    <property type="entry name" value="Bac_transf"/>
    <property type="match status" value="1"/>
</dbReference>
<name>A0A5C4R198_9RHOB</name>
<protein>
    <submittedName>
        <fullName evidence="11">Sugar transferase</fullName>
    </submittedName>
</protein>
<feature type="transmembrane region" description="Helical" evidence="9">
    <location>
        <begin position="46"/>
        <end position="67"/>
    </location>
</feature>
<evidence type="ECO:0000256" key="3">
    <source>
        <dbReference type="ARBA" id="ARBA00022475"/>
    </source>
</evidence>
<dbReference type="EMBL" id="VDDC01000052">
    <property type="protein sequence ID" value="TNH37745.1"/>
    <property type="molecule type" value="Genomic_DNA"/>
</dbReference>
<evidence type="ECO:0000256" key="6">
    <source>
        <dbReference type="ARBA" id="ARBA00022989"/>
    </source>
</evidence>
<dbReference type="AlphaFoldDB" id="A0A5C4R198"/>
<evidence type="ECO:0000256" key="8">
    <source>
        <dbReference type="ARBA" id="ARBA00023169"/>
    </source>
</evidence>
<keyword evidence="7 9" id="KW-0472">Membrane</keyword>
<keyword evidence="8" id="KW-0270">Exopolysaccharide synthesis</keyword>
<dbReference type="PANTHER" id="PTHR30576:SF4">
    <property type="entry name" value="UNDECAPRENYL-PHOSPHATE GALACTOSE PHOSPHOTRANSFERASE"/>
    <property type="match status" value="1"/>
</dbReference>
<evidence type="ECO:0000256" key="9">
    <source>
        <dbReference type="SAM" id="Phobius"/>
    </source>
</evidence>
<evidence type="ECO:0000259" key="10">
    <source>
        <dbReference type="Pfam" id="PF02397"/>
    </source>
</evidence>
<keyword evidence="5 9" id="KW-0812">Transmembrane</keyword>
<gene>
    <name evidence="11" type="ORF">FHD67_18650</name>
</gene>
<reference evidence="11 12" key="1">
    <citation type="submission" date="2019-06" db="EMBL/GenBank/DDBJ databases">
        <authorList>
            <person name="Li J."/>
        </authorList>
    </citation>
    <scope>NUCLEOTIDE SEQUENCE [LARGE SCALE GENOMIC DNA]</scope>
    <source>
        <strain evidence="11 12">CGMCC 1.8012</strain>
    </source>
</reference>
<evidence type="ECO:0000256" key="4">
    <source>
        <dbReference type="ARBA" id="ARBA00022679"/>
    </source>
</evidence>
<sequence>MLRAQRDLVSDYHPSLAGYPALAGLHRFRKGRDVPVGGIAKRGLDITLAVLGLVLLAPLILALVIVLKLTDSGPLLYGHRRIGFGGREFRCWKFRTMVVDGDTVLEQYLRKHPAKAALWNEQRKLIDDPRVTPLAAVLRKLSLDELPQLLNVLTGEMSLVGPRPVVREELDYYASSARHYLSARPGLSGLWQISGRSNTTYLERVQLDRFYVMNWNPWMDLRIIFMTIPAVVMSRGAH</sequence>
<comment type="similarity">
    <text evidence="2">Belongs to the bacterial sugar transferase family.</text>
</comment>
<accession>A0A5C4R198</accession>
<proteinExistence type="inferred from homology"/>
<evidence type="ECO:0000313" key="12">
    <source>
        <dbReference type="Proteomes" id="UP000304880"/>
    </source>
</evidence>
<keyword evidence="4 11" id="KW-0808">Transferase</keyword>
<evidence type="ECO:0000256" key="7">
    <source>
        <dbReference type="ARBA" id="ARBA00023136"/>
    </source>
</evidence>
<dbReference type="GO" id="GO:0016780">
    <property type="term" value="F:phosphotransferase activity, for other substituted phosphate groups"/>
    <property type="evidence" value="ECO:0007669"/>
    <property type="project" value="TreeGrafter"/>
</dbReference>
<organism evidence="11 12">
    <name type="scientific">Paracoccus haeundaensis</name>
    <dbReference type="NCBI Taxonomy" id="225362"/>
    <lineage>
        <taxon>Bacteria</taxon>
        <taxon>Pseudomonadati</taxon>
        <taxon>Pseudomonadota</taxon>
        <taxon>Alphaproteobacteria</taxon>
        <taxon>Rhodobacterales</taxon>
        <taxon>Paracoccaceae</taxon>
        <taxon>Paracoccus</taxon>
    </lineage>
</organism>
<evidence type="ECO:0000256" key="2">
    <source>
        <dbReference type="ARBA" id="ARBA00006464"/>
    </source>
</evidence>
<comment type="caution">
    <text evidence="11">The sequence shown here is derived from an EMBL/GenBank/DDBJ whole genome shotgun (WGS) entry which is preliminary data.</text>
</comment>
<evidence type="ECO:0000256" key="1">
    <source>
        <dbReference type="ARBA" id="ARBA00004236"/>
    </source>
</evidence>
<dbReference type="GO" id="GO:0005886">
    <property type="term" value="C:plasma membrane"/>
    <property type="evidence" value="ECO:0007669"/>
    <property type="project" value="UniProtKB-SubCell"/>
</dbReference>
<dbReference type="PANTHER" id="PTHR30576">
    <property type="entry name" value="COLANIC BIOSYNTHESIS UDP-GLUCOSE LIPID CARRIER TRANSFERASE"/>
    <property type="match status" value="1"/>
</dbReference>
<comment type="subcellular location">
    <subcellularLocation>
        <location evidence="1">Cell membrane</location>
    </subcellularLocation>
</comment>
<keyword evidence="6 9" id="KW-1133">Transmembrane helix</keyword>
<evidence type="ECO:0000313" key="11">
    <source>
        <dbReference type="EMBL" id="TNH37745.1"/>
    </source>
</evidence>
<dbReference type="GO" id="GO:0000271">
    <property type="term" value="P:polysaccharide biosynthetic process"/>
    <property type="evidence" value="ECO:0007669"/>
    <property type="project" value="UniProtKB-KW"/>
</dbReference>
<evidence type="ECO:0000256" key="5">
    <source>
        <dbReference type="ARBA" id="ARBA00022692"/>
    </source>
</evidence>
<feature type="domain" description="Bacterial sugar transferase" evidence="10">
    <location>
        <begin position="41"/>
        <end position="232"/>
    </location>
</feature>